<protein>
    <submittedName>
        <fullName evidence="1">Uncharacterized protein</fullName>
    </submittedName>
</protein>
<dbReference type="AlphaFoldDB" id="A0A0E9WTM4"/>
<reference evidence="1" key="1">
    <citation type="submission" date="2014-11" db="EMBL/GenBank/DDBJ databases">
        <authorList>
            <person name="Amaro Gonzalez C."/>
        </authorList>
    </citation>
    <scope>NUCLEOTIDE SEQUENCE</scope>
</reference>
<organism evidence="1">
    <name type="scientific">Anguilla anguilla</name>
    <name type="common">European freshwater eel</name>
    <name type="synonym">Muraena anguilla</name>
    <dbReference type="NCBI Taxonomy" id="7936"/>
    <lineage>
        <taxon>Eukaryota</taxon>
        <taxon>Metazoa</taxon>
        <taxon>Chordata</taxon>
        <taxon>Craniata</taxon>
        <taxon>Vertebrata</taxon>
        <taxon>Euteleostomi</taxon>
        <taxon>Actinopterygii</taxon>
        <taxon>Neopterygii</taxon>
        <taxon>Teleostei</taxon>
        <taxon>Anguilliformes</taxon>
        <taxon>Anguillidae</taxon>
        <taxon>Anguilla</taxon>
    </lineage>
</organism>
<name>A0A0E9WTM4_ANGAN</name>
<evidence type="ECO:0000313" key="1">
    <source>
        <dbReference type="EMBL" id="JAH93641.1"/>
    </source>
</evidence>
<dbReference type="EMBL" id="GBXM01014936">
    <property type="protein sequence ID" value="JAH93641.1"/>
    <property type="molecule type" value="Transcribed_RNA"/>
</dbReference>
<proteinExistence type="predicted"/>
<reference evidence="1" key="2">
    <citation type="journal article" date="2015" name="Fish Shellfish Immunol.">
        <title>Early steps in the European eel (Anguilla anguilla)-Vibrio vulnificus interaction in the gills: Role of the RtxA13 toxin.</title>
        <authorList>
            <person name="Callol A."/>
            <person name="Pajuelo D."/>
            <person name="Ebbesson L."/>
            <person name="Teles M."/>
            <person name="MacKenzie S."/>
            <person name="Amaro C."/>
        </authorList>
    </citation>
    <scope>NUCLEOTIDE SEQUENCE</scope>
</reference>
<accession>A0A0E9WTM4</accession>
<sequence>MFHVTLVLVQIFNWPRQYLCAMKDTLDSKVQLKNTQKPK</sequence>